<dbReference type="EMBL" id="CAJPEV010003803">
    <property type="protein sequence ID" value="CAG0900567.1"/>
    <property type="molecule type" value="Genomic_DNA"/>
</dbReference>
<dbReference type="PANTHER" id="PTHR24300:SF403">
    <property type="entry name" value="CYTOCHROME P450 306A1"/>
    <property type="match status" value="1"/>
</dbReference>
<reference evidence="8" key="1">
    <citation type="submission" date="2020-11" db="EMBL/GenBank/DDBJ databases">
        <authorList>
            <person name="Tran Van P."/>
        </authorList>
    </citation>
    <scope>NUCLEOTIDE SEQUENCE</scope>
</reference>
<dbReference type="InterPro" id="IPR050182">
    <property type="entry name" value="Cytochrome_P450_fam2"/>
</dbReference>
<evidence type="ECO:0000256" key="6">
    <source>
        <dbReference type="ARBA" id="ARBA00023033"/>
    </source>
</evidence>
<dbReference type="GO" id="GO:0020037">
    <property type="term" value="F:heme binding"/>
    <property type="evidence" value="ECO:0007669"/>
    <property type="project" value="InterPro"/>
</dbReference>
<dbReference type="GO" id="GO:0005737">
    <property type="term" value="C:cytoplasm"/>
    <property type="evidence" value="ECO:0007669"/>
    <property type="project" value="TreeGrafter"/>
</dbReference>
<evidence type="ECO:0000313" key="8">
    <source>
        <dbReference type="EMBL" id="CAD7251758.1"/>
    </source>
</evidence>
<dbReference type="EMBL" id="LR903320">
    <property type="protein sequence ID" value="CAD7251758.1"/>
    <property type="molecule type" value="Genomic_DNA"/>
</dbReference>
<dbReference type="InterPro" id="IPR002401">
    <property type="entry name" value="Cyt_P450_E_grp-I"/>
</dbReference>
<keyword evidence="4" id="KW-0560">Oxidoreductase</keyword>
<proteinExistence type="inferred from homology"/>
<keyword evidence="7" id="KW-0349">Heme</keyword>
<evidence type="ECO:0000256" key="2">
    <source>
        <dbReference type="ARBA" id="ARBA00010617"/>
    </source>
</evidence>
<dbReference type="SUPFAM" id="SSF48264">
    <property type="entry name" value="Cytochrome P450"/>
    <property type="match status" value="1"/>
</dbReference>
<dbReference type="Proteomes" id="UP000677054">
    <property type="component" value="Unassembled WGS sequence"/>
</dbReference>
<organism evidence="8">
    <name type="scientific">Darwinula stevensoni</name>
    <dbReference type="NCBI Taxonomy" id="69355"/>
    <lineage>
        <taxon>Eukaryota</taxon>
        <taxon>Metazoa</taxon>
        <taxon>Ecdysozoa</taxon>
        <taxon>Arthropoda</taxon>
        <taxon>Crustacea</taxon>
        <taxon>Oligostraca</taxon>
        <taxon>Ostracoda</taxon>
        <taxon>Podocopa</taxon>
        <taxon>Podocopida</taxon>
        <taxon>Darwinulocopina</taxon>
        <taxon>Darwinuloidea</taxon>
        <taxon>Darwinulidae</taxon>
        <taxon>Darwinula</taxon>
    </lineage>
</organism>
<evidence type="ECO:0000256" key="1">
    <source>
        <dbReference type="ARBA" id="ARBA00001971"/>
    </source>
</evidence>
<comment type="similarity">
    <text evidence="2">Belongs to the cytochrome P450 family.</text>
</comment>
<protein>
    <recommendedName>
        <fullName evidence="10">Cytochrome P450</fullName>
    </recommendedName>
</protein>
<dbReference type="Gene3D" id="1.10.630.10">
    <property type="entry name" value="Cytochrome P450"/>
    <property type="match status" value="1"/>
</dbReference>
<dbReference type="GO" id="GO:0006805">
    <property type="term" value="P:xenobiotic metabolic process"/>
    <property type="evidence" value="ECO:0007669"/>
    <property type="project" value="TreeGrafter"/>
</dbReference>
<dbReference type="OrthoDB" id="6365766at2759"/>
<evidence type="ECO:0000256" key="7">
    <source>
        <dbReference type="PIRSR" id="PIRSR602401-1"/>
    </source>
</evidence>
<evidence type="ECO:0000256" key="5">
    <source>
        <dbReference type="ARBA" id="ARBA00023004"/>
    </source>
</evidence>
<keyword evidence="9" id="KW-1185">Reference proteome</keyword>
<sequence length="497" mass="57685">MAGVTVLLVGILLVFIIQDLIQKILRWRKMPPGPWGIPLLGYAPFIDREQPLKTFLELKKKYGNIFTVTIGNVEHVIICEQEIVKDAFSRVEFSYKPESFAFISAAEGHNGLLTGHGPTWRDNRRFTLKTLRNFGFGKTTIDGIIQHEALTTCDIFRRHLGKPCDLDYTINVAALNVIWKLTSDQQFSQEDEKAMLFFNLLDMNLKDIKDLGALQFYIWLRHFWPSVKSSFGRIMGRIDFVKETFKSLYMEHKKTFDPNNIRDYIDVYLNEMKEQEEKGEKNPNFNELQLLINMQDLYFAGSETTGNTVRWAILLLTLNPDVQKRAQEEIDSVIGRDRVPSYDDKKRMPYVEGMICEIQRHADVLPFGLPHMTSPDHNVTLAGYTIPKSTTVLAFLYGMHKDEKFWPEPTKFDPTRFLDSNGKLRTKVPGFMPFAHGKRQCLGESLANMELFIFLVTYLQKFTFRLPDGVKTLRTDPWFMEVLSKPHRYNVVVEERL</sequence>
<dbReference type="FunFam" id="1.10.630.10:FF:000036">
    <property type="entry name" value="CYtochrome P450 family"/>
    <property type="match status" value="1"/>
</dbReference>
<dbReference type="Pfam" id="PF00067">
    <property type="entry name" value="p450"/>
    <property type="match status" value="1"/>
</dbReference>
<dbReference type="InterPro" id="IPR036396">
    <property type="entry name" value="Cyt_P450_sf"/>
</dbReference>
<comment type="cofactor">
    <cofactor evidence="1 7">
        <name>heme</name>
        <dbReference type="ChEBI" id="CHEBI:30413"/>
    </cofactor>
</comment>
<dbReference type="PANTHER" id="PTHR24300">
    <property type="entry name" value="CYTOCHROME P450 508A4-RELATED"/>
    <property type="match status" value="1"/>
</dbReference>
<keyword evidence="5 7" id="KW-0408">Iron</keyword>
<keyword evidence="6" id="KW-0503">Monooxygenase</keyword>
<dbReference type="AlphaFoldDB" id="A0A7R9AD99"/>
<gene>
    <name evidence="8" type="ORF">DSTB1V02_LOCUS11520</name>
</gene>
<evidence type="ECO:0008006" key="10">
    <source>
        <dbReference type="Google" id="ProtNLM"/>
    </source>
</evidence>
<dbReference type="GO" id="GO:0016712">
    <property type="term" value="F:oxidoreductase activity, acting on paired donors, with incorporation or reduction of molecular oxygen, reduced flavin or flavoprotein as one donor, and incorporation of one atom of oxygen"/>
    <property type="evidence" value="ECO:0007669"/>
    <property type="project" value="TreeGrafter"/>
</dbReference>
<evidence type="ECO:0000313" key="9">
    <source>
        <dbReference type="Proteomes" id="UP000677054"/>
    </source>
</evidence>
<dbReference type="PRINTS" id="PR00385">
    <property type="entry name" value="P450"/>
</dbReference>
<dbReference type="GO" id="GO:0006082">
    <property type="term" value="P:organic acid metabolic process"/>
    <property type="evidence" value="ECO:0007669"/>
    <property type="project" value="TreeGrafter"/>
</dbReference>
<dbReference type="GO" id="GO:0008395">
    <property type="term" value="F:steroid hydroxylase activity"/>
    <property type="evidence" value="ECO:0007669"/>
    <property type="project" value="TreeGrafter"/>
</dbReference>
<evidence type="ECO:0000256" key="4">
    <source>
        <dbReference type="ARBA" id="ARBA00023002"/>
    </source>
</evidence>
<dbReference type="InterPro" id="IPR001128">
    <property type="entry name" value="Cyt_P450"/>
</dbReference>
<dbReference type="GO" id="GO:0005506">
    <property type="term" value="F:iron ion binding"/>
    <property type="evidence" value="ECO:0007669"/>
    <property type="project" value="InterPro"/>
</dbReference>
<dbReference type="PRINTS" id="PR00463">
    <property type="entry name" value="EP450I"/>
</dbReference>
<keyword evidence="3 7" id="KW-0479">Metal-binding</keyword>
<accession>A0A7R9AD99</accession>
<name>A0A7R9AD99_9CRUS</name>
<feature type="binding site" description="axial binding residue" evidence="7">
    <location>
        <position position="441"/>
    </location>
    <ligand>
        <name>heme</name>
        <dbReference type="ChEBI" id="CHEBI:30413"/>
    </ligand>
    <ligandPart>
        <name>Fe</name>
        <dbReference type="ChEBI" id="CHEBI:18248"/>
    </ligandPart>
</feature>
<evidence type="ECO:0000256" key="3">
    <source>
        <dbReference type="ARBA" id="ARBA00022723"/>
    </source>
</evidence>